<reference evidence="8" key="1">
    <citation type="journal article" date="2014" name="Genome Announc.">
        <title>Genome sequence of the yeast Cyberlindnera fabianii (Hansenula fabianii).</title>
        <authorList>
            <person name="Freel K.C."/>
            <person name="Sarilar V."/>
            <person name="Neuveglise C."/>
            <person name="Devillers H."/>
            <person name="Friedrich A."/>
            <person name="Schacherer J."/>
        </authorList>
    </citation>
    <scope>NUCLEOTIDE SEQUENCE</scope>
    <source>
        <strain evidence="8">YJS4271</strain>
    </source>
</reference>
<dbReference type="InterPro" id="IPR026841">
    <property type="entry name" value="Aur1/Ipt1"/>
</dbReference>
<evidence type="ECO:0000256" key="3">
    <source>
        <dbReference type="ARBA" id="ARBA00022989"/>
    </source>
</evidence>
<organism evidence="8">
    <name type="scientific">Cyberlindnera fabianii</name>
    <name type="common">Yeast</name>
    <name type="synonym">Hansenula fabianii</name>
    <dbReference type="NCBI Taxonomy" id="36022"/>
    <lineage>
        <taxon>Eukaryota</taxon>
        <taxon>Fungi</taxon>
        <taxon>Dikarya</taxon>
        <taxon>Ascomycota</taxon>
        <taxon>Saccharomycotina</taxon>
        <taxon>Saccharomycetes</taxon>
        <taxon>Phaffomycetales</taxon>
        <taxon>Phaffomycetaceae</taxon>
        <taxon>Cyberlindnera</taxon>
    </lineage>
</organism>
<feature type="compositionally biased region" description="Acidic residues" evidence="5">
    <location>
        <begin position="132"/>
        <end position="142"/>
    </location>
</feature>
<feature type="transmembrane region" description="Helical" evidence="6">
    <location>
        <begin position="236"/>
        <end position="257"/>
    </location>
</feature>
<dbReference type="GO" id="GO:0070916">
    <property type="term" value="C:inositol phosphoceramide synthase complex"/>
    <property type="evidence" value="ECO:0007669"/>
    <property type="project" value="TreeGrafter"/>
</dbReference>
<dbReference type="Gene3D" id="1.20.144.10">
    <property type="entry name" value="Phosphatidic acid phosphatase type 2/haloperoxidase"/>
    <property type="match status" value="1"/>
</dbReference>
<dbReference type="PANTHER" id="PTHR31310">
    <property type="match status" value="1"/>
</dbReference>
<feature type="transmembrane region" description="Helical" evidence="6">
    <location>
        <begin position="334"/>
        <end position="353"/>
    </location>
</feature>
<feature type="transmembrane region" description="Helical" evidence="6">
    <location>
        <begin position="209"/>
        <end position="229"/>
    </location>
</feature>
<feature type="transmembrane region" description="Helical" evidence="6">
    <location>
        <begin position="61"/>
        <end position="82"/>
    </location>
</feature>
<dbReference type="InterPro" id="IPR036938">
    <property type="entry name" value="PAP2/HPO_sf"/>
</dbReference>
<dbReference type="InterPro" id="IPR052185">
    <property type="entry name" value="IPC_Synthase-Related"/>
</dbReference>
<dbReference type="GO" id="GO:0030148">
    <property type="term" value="P:sphingolipid biosynthetic process"/>
    <property type="evidence" value="ECO:0007669"/>
    <property type="project" value="TreeGrafter"/>
</dbReference>
<protein>
    <submittedName>
        <fullName evidence="8">CYFA0S15e01200g1_1</fullName>
    </submittedName>
</protein>
<dbReference type="SMART" id="SM00014">
    <property type="entry name" value="acidPPc"/>
    <property type="match status" value="1"/>
</dbReference>
<feature type="transmembrane region" description="Helical" evidence="6">
    <location>
        <begin position="359"/>
        <end position="379"/>
    </location>
</feature>
<keyword evidence="3 6" id="KW-1133">Transmembrane helix</keyword>
<evidence type="ECO:0000313" key="8">
    <source>
        <dbReference type="EMBL" id="CDR44664.1"/>
    </source>
</evidence>
<dbReference type="InterPro" id="IPR000326">
    <property type="entry name" value="PAP2/HPO"/>
</dbReference>
<name>A0A061B411_CYBFA</name>
<keyword evidence="2 6" id="KW-0812">Transmembrane</keyword>
<evidence type="ECO:0000256" key="2">
    <source>
        <dbReference type="ARBA" id="ARBA00022692"/>
    </source>
</evidence>
<dbReference type="GO" id="GO:0016020">
    <property type="term" value="C:membrane"/>
    <property type="evidence" value="ECO:0007669"/>
    <property type="project" value="UniProtKB-SubCell"/>
</dbReference>
<sequence>MVTRLVSSAWNGRPFYGLPLSFAINFSPVFIWLCIFKNAGLIPTEWRPPIHVRLAYDWDTAFFSLEYLPVWILISTAFAALWHMVLIKNFSNHHNVDTHPIFTSLKDLENNIECRVYDSSSSSSSEDNTLFDADDDDDDDSDSLFGNDELETALAADQNNHVIPINISKITRTHALQITPILFAAIWPVLNIDQFFAQPLSVPKDLTAWFFYVLGHITFPILTAVWLYVFQPQGAVKAFSFALGFQNIAGVCTHLLFPNAPPWFIHMYGPDAEADYEMPGYAAGLTRVDVALGTHMHSKGFHKSPIVFGAFPSLHSAMAFQVCLFIWYYARSKLLRAAGIAFVCIQWWATIYLDHHFRIDLIAGATYALISFSLMYPYIRKKEHEFLSARLRGDFTRGSTMGMRVFRGFKRAEKFFDPCR</sequence>
<evidence type="ECO:0000256" key="1">
    <source>
        <dbReference type="ARBA" id="ARBA00004141"/>
    </source>
</evidence>
<feature type="domain" description="Phosphatidic acid phosphatase type 2/haloperoxidase" evidence="7">
    <location>
        <begin position="236"/>
        <end position="376"/>
    </location>
</feature>
<dbReference type="EMBL" id="LK052900">
    <property type="protein sequence ID" value="CDR44664.1"/>
    <property type="molecule type" value="Genomic_DNA"/>
</dbReference>
<dbReference type="AlphaFoldDB" id="A0A061B411"/>
<feature type="transmembrane region" description="Helical" evidence="6">
    <location>
        <begin position="20"/>
        <end position="41"/>
    </location>
</feature>
<dbReference type="PhylomeDB" id="A0A061B411"/>
<feature type="transmembrane region" description="Helical" evidence="6">
    <location>
        <begin position="306"/>
        <end position="327"/>
    </location>
</feature>
<dbReference type="VEuPathDB" id="FungiDB:BON22_3315"/>
<gene>
    <name evidence="8" type="ORF">CYFA0S_15e01200g</name>
</gene>
<feature type="transmembrane region" description="Helical" evidence="6">
    <location>
        <begin position="178"/>
        <end position="197"/>
    </location>
</feature>
<dbReference type="CDD" id="cd03386">
    <property type="entry name" value="PAP2_Aur1_like"/>
    <property type="match status" value="1"/>
</dbReference>
<evidence type="ECO:0000256" key="5">
    <source>
        <dbReference type="SAM" id="MobiDB-lite"/>
    </source>
</evidence>
<feature type="region of interest" description="Disordered" evidence="5">
    <location>
        <begin position="118"/>
        <end position="142"/>
    </location>
</feature>
<proteinExistence type="predicted"/>
<accession>A0A061B411</accession>
<evidence type="ECO:0000256" key="4">
    <source>
        <dbReference type="ARBA" id="ARBA00023136"/>
    </source>
</evidence>
<dbReference type="OrthoDB" id="5784at2759"/>
<keyword evidence="4 6" id="KW-0472">Membrane</keyword>
<evidence type="ECO:0000259" key="7">
    <source>
        <dbReference type="SMART" id="SM00014"/>
    </source>
</evidence>
<comment type="subcellular location">
    <subcellularLocation>
        <location evidence="1">Membrane</location>
        <topology evidence="1">Multi-pass membrane protein</topology>
    </subcellularLocation>
</comment>
<dbReference type="PANTHER" id="PTHR31310:SF8">
    <property type="entry name" value="INOSITOLPHOSPHOTRANSFERASE 1"/>
    <property type="match status" value="1"/>
</dbReference>
<evidence type="ECO:0000256" key="6">
    <source>
        <dbReference type="SAM" id="Phobius"/>
    </source>
</evidence>
<dbReference type="GO" id="GO:0006676">
    <property type="term" value="P:mannosyl diphosphorylinositol ceramide metabolic process"/>
    <property type="evidence" value="ECO:0007669"/>
    <property type="project" value="TreeGrafter"/>
</dbReference>
<dbReference type="Pfam" id="PF14378">
    <property type="entry name" value="PAP2_3"/>
    <property type="match status" value="1"/>
</dbReference>
<dbReference type="SUPFAM" id="SSF48317">
    <property type="entry name" value="Acid phosphatase/Vanadium-dependent haloperoxidase"/>
    <property type="match status" value="1"/>
</dbReference>